<evidence type="ECO:0000256" key="2">
    <source>
        <dbReference type="ARBA" id="ARBA00005510"/>
    </source>
</evidence>
<evidence type="ECO:0000256" key="5">
    <source>
        <dbReference type="ARBA" id="ARBA00023163"/>
    </source>
</evidence>
<evidence type="ECO:0000313" key="8">
    <source>
        <dbReference type="EMBL" id="KAJ1255800.1"/>
    </source>
</evidence>
<accession>A0A9W7XAZ9</accession>
<dbReference type="CDD" id="cd11454">
    <property type="entry name" value="bHLH_AtIND_like"/>
    <property type="match status" value="1"/>
</dbReference>
<dbReference type="PANTHER" id="PTHR16223">
    <property type="entry name" value="TRANSCRIPTION FACTOR BHLH83-RELATED"/>
    <property type="match status" value="1"/>
</dbReference>
<dbReference type="InterPro" id="IPR011598">
    <property type="entry name" value="bHLH_dom"/>
</dbReference>
<proteinExistence type="inferred from homology"/>
<dbReference type="SUPFAM" id="SSF47459">
    <property type="entry name" value="HLH, helix-loop-helix DNA-binding domain"/>
    <property type="match status" value="1"/>
</dbReference>
<dbReference type="Proteomes" id="UP001164776">
    <property type="component" value="Unassembled WGS sequence"/>
</dbReference>
<comment type="subcellular location">
    <subcellularLocation>
        <location evidence="1">Nucleus</location>
    </subcellularLocation>
</comment>
<dbReference type="PANTHER" id="PTHR16223:SF197">
    <property type="entry name" value="OS11G0634700 PROTEIN"/>
    <property type="match status" value="1"/>
</dbReference>
<dbReference type="Gene3D" id="4.10.280.10">
    <property type="entry name" value="Helix-loop-helix DNA-binding domain"/>
    <property type="match status" value="1"/>
</dbReference>
<sequence>MCALICTVLTNTLPCEYQKIEFKVQTNGMEESASIWSEESEMIAHLQSMFWSSSVADVSVSSSNSSTSSCVEPITLSTALFLPLNERESYDEVPQRKTATDWCYNHESKISAPIANAVTGDKRASHMDEIRKKNKNNNKKPRLVAPVQGTLCLSALNDETNTELINHSSSWCCSSEDYSVGMYEESVVLKQSCSSRARSQSSKNSQNLYAKKRRERINEKLKILQQLIPNGTKVDMSTMLEEAVQYVKFLQLQIKLLSSDKTWMYAPLAYNHMSMDLSPNVAVKQA</sequence>
<dbReference type="GO" id="GO:0000978">
    <property type="term" value="F:RNA polymerase II cis-regulatory region sequence-specific DNA binding"/>
    <property type="evidence" value="ECO:0007669"/>
    <property type="project" value="TreeGrafter"/>
</dbReference>
<dbReference type="AlphaFoldDB" id="A0A9W7XAZ9"/>
<gene>
    <name evidence="8" type="ORF">BS78_K160900</name>
</gene>
<evidence type="ECO:0000256" key="1">
    <source>
        <dbReference type="ARBA" id="ARBA00004123"/>
    </source>
</evidence>
<dbReference type="FunFam" id="4.10.280.10:FF:000022">
    <property type="entry name" value="Basic helix-loop-helix transcription factor"/>
    <property type="match status" value="1"/>
</dbReference>
<evidence type="ECO:0000256" key="3">
    <source>
        <dbReference type="ARBA" id="ARBA00023015"/>
    </source>
</evidence>
<dbReference type="Pfam" id="PF00010">
    <property type="entry name" value="HLH"/>
    <property type="match status" value="1"/>
</dbReference>
<dbReference type="SMART" id="SM00353">
    <property type="entry name" value="HLH"/>
    <property type="match status" value="1"/>
</dbReference>
<dbReference type="InterPro" id="IPR036638">
    <property type="entry name" value="HLH_DNA-bd_sf"/>
</dbReference>
<dbReference type="InterPro" id="IPR045843">
    <property type="entry name" value="IND-like"/>
</dbReference>
<protein>
    <recommendedName>
        <fullName evidence="7">BHLH domain-containing protein</fullName>
    </recommendedName>
</protein>
<dbReference type="GO" id="GO:0046983">
    <property type="term" value="F:protein dimerization activity"/>
    <property type="evidence" value="ECO:0007669"/>
    <property type="project" value="InterPro"/>
</dbReference>
<keyword evidence="5" id="KW-0804">Transcription</keyword>
<comment type="caution">
    <text evidence="8">The sequence shown here is derived from an EMBL/GenBank/DDBJ whole genome shotgun (WGS) entry which is preliminary data.</text>
</comment>
<evidence type="ECO:0000256" key="4">
    <source>
        <dbReference type="ARBA" id="ARBA00023125"/>
    </source>
</evidence>
<evidence type="ECO:0000313" key="9">
    <source>
        <dbReference type="Proteomes" id="UP001164776"/>
    </source>
</evidence>
<evidence type="ECO:0000259" key="7">
    <source>
        <dbReference type="PROSITE" id="PS50888"/>
    </source>
</evidence>
<dbReference type="EMBL" id="MU629639">
    <property type="protein sequence ID" value="KAJ1255800.1"/>
    <property type="molecule type" value="Genomic_DNA"/>
</dbReference>
<dbReference type="GO" id="GO:0005634">
    <property type="term" value="C:nucleus"/>
    <property type="evidence" value="ECO:0007669"/>
    <property type="project" value="UniProtKB-SubCell"/>
</dbReference>
<name>A0A9W7XAZ9_9POAL</name>
<organism evidence="8 9">
    <name type="scientific">Paspalum vaginatum</name>
    <name type="common">seashore paspalum</name>
    <dbReference type="NCBI Taxonomy" id="158149"/>
    <lineage>
        <taxon>Eukaryota</taxon>
        <taxon>Viridiplantae</taxon>
        <taxon>Streptophyta</taxon>
        <taxon>Embryophyta</taxon>
        <taxon>Tracheophyta</taxon>
        <taxon>Spermatophyta</taxon>
        <taxon>Magnoliopsida</taxon>
        <taxon>Liliopsida</taxon>
        <taxon>Poales</taxon>
        <taxon>Poaceae</taxon>
        <taxon>PACMAD clade</taxon>
        <taxon>Panicoideae</taxon>
        <taxon>Andropogonodae</taxon>
        <taxon>Paspaleae</taxon>
        <taxon>Paspalinae</taxon>
        <taxon>Paspalum</taxon>
    </lineage>
</organism>
<keyword evidence="9" id="KW-1185">Reference proteome</keyword>
<dbReference type="OrthoDB" id="651283at2759"/>
<comment type="similarity">
    <text evidence="2">Belongs to the bHLH protein family.</text>
</comment>
<evidence type="ECO:0000256" key="6">
    <source>
        <dbReference type="ARBA" id="ARBA00023242"/>
    </source>
</evidence>
<reference evidence="8 9" key="1">
    <citation type="submission" date="2022-10" db="EMBL/GenBank/DDBJ databases">
        <title>WGS assembly of Paspalum vaginatum 540-79.</title>
        <authorList>
            <person name="Sun G."/>
            <person name="Wase N."/>
            <person name="Shu S."/>
            <person name="Jenkins J."/>
            <person name="Zhou B."/>
            <person name="Torres-Rodriguez J."/>
            <person name="Chen C."/>
            <person name="Sandor L."/>
            <person name="Plott C."/>
            <person name="Yoshinga Y."/>
            <person name="Daum C."/>
            <person name="Qi P."/>
            <person name="Barry K."/>
            <person name="Lipzen A."/>
            <person name="Berry L."/>
            <person name="Pedersen C."/>
            <person name="Gottilla T."/>
            <person name="Foltz A."/>
            <person name="Yu H."/>
            <person name="O'Malley R."/>
            <person name="Zhang C."/>
            <person name="Devos K."/>
            <person name="Sigmon B."/>
            <person name="Yu B."/>
            <person name="Obata T."/>
            <person name="Schmutz J."/>
            <person name="Schnable J."/>
        </authorList>
    </citation>
    <scope>NUCLEOTIDE SEQUENCE [LARGE SCALE GENOMIC DNA]</scope>
    <source>
        <strain evidence="9">cv. 540-79</strain>
    </source>
</reference>
<feature type="domain" description="BHLH" evidence="7">
    <location>
        <begin position="201"/>
        <end position="250"/>
    </location>
</feature>
<keyword evidence="6" id="KW-0539">Nucleus</keyword>
<keyword evidence="4" id="KW-0238">DNA-binding</keyword>
<keyword evidence="3" id="KW-0805">Transcription regulation</keyword>
<dbReference type="PROSITE" id="PS50888">
    <property type="entry name" value="BHLH"/>
    <property type="match status" value="1"/>
</dbReference>
<dbReference type="GO" id="GO:0000981">
    <property type="term" value="F:DNA-binding transcription factor activity, RNA polymerase II-specific"/>
    <property type="evidence" value="ECO:0007669"/>
    <property type="project" value="TreeGrafter"/>
</dbReference>